<evidence type="ECO:0000256" key="1">
    <source>
        <dbReference type="ARBA" id="ARBA00004743"/>
    </source>
</evidence>
<dbReference type="EC" id="2.3.3.21" evidence="8"/>
<sequence>MKIEIFDCTLREGVQSQGISMSNEDRLKIAKKLDELGISYIEAGNPASNPKETAFFKELKSENFINSKIVAFGSTRRAHTEVSEDEGLKNLIAANTDIVTVFGKSWDFHVTDILSAELYENLNMIYDTVCYLKENGKEVFYDAEHFFDGCKHNKEYALKTLEAAYFGGASRIILCDTNGAAFPDEVEKIVAELAPKYKNMLGIHCHDDCGMAVANSISAVRGGAVMIQGTLTGCGERCGNANLATVIGNLQTKMEHNVIGENLKNLTSACVYVSDVANQTLSPNAPYVGRNAFAHKGGMHIDAVCKEPSSFEHIPPETVGNKRRILVSEVSGKSAVYSKIQRLFPEIKKSDPSVAKITRRFKELEHLGYQFEAAEGSAELVIRKIIGKYSTVFTLNMFRILSEQDSSRSSNLTTALISISVDGKSEITAVEGNGPVNALDKALRKAAEVFYPQIKNVKLLDYKVRVIDSNATASKVRVLIESADGKERWTTVGVSDDVIKASWIALVDSIELKIIKDSEKEKQKIE</sequence>
<keyword evidence="6" id="KW-0100">Branched-chain amino acid biosynthesis</keyword>
<feature type="domain" description="Pyruvate carboxyltransferase" evidence="9">
    <location>
        <begin position="3"/>
        <end position="267"/>
    </location>
</feature>
<dbReference type="Gene3D" id="3.30.160.270">
    <property type="match status" value="1"/>
</dbReference>
<evidence type="ECO:0000256" key="3">
    <source>
        <dbReference type="ARBA" id="ARBA00022605"/>
    </source>
</evidence>
<gene>
    <name evidence="10" type="ORF">H8706_04345</name>
</gene>
<comment type="pathway">
    <text evidence="1">Amino-acid biosynthesis; L-isoleucine biosynthesis; 2-oxobutanoate from pyruvate: step 1/3.</text>
</comment>
<evidence type="ECO:0000259" key="9">
    <source>
        <dbReference type="PROSITE" id="PS50991"/>
    </source>
</evidence>
<dbReference type="InterPro" id="IPR000891">
    <property type="entry name" value="PYR_CT"/>
</dbReference>
<dbReference type="GO" id="GO:0043714">
    <property type="term" value="F:(R)-citramalate synthase activity"/>
    <property type="evidence" value="ECO:0007669"/>
    <property type="project" value="UniProtKB-UniRule"/>
</dbReference>
<dbReference type="Proteomes" id="UP000647416">
    <property type="component" value="Unassembled WGS sequence"/>
</dbReference>
<dbReference type="PROSITE" id="PS50991">
    <property type="entry name" value="PYR_CT"/>
    <property type="match status" value="1"/>
</dbReference>
<proteinExistence type="inferred from homology"/>
<keyword evidence="3" id="KW-0028">Amino-acid biosynthesis</keyword>
<dbReference type="AlphaFoldDB" id="A0A926IMJ2"/>
<name>A0A926IMJ2_9FIRM</name>
<dbReference type="InterPro" id="IPR036230">
    <property type="entry name" value="LeuA_allosteric_dom_sf"/>
</dbReference>
<keyword evidence="5" id="KW-0808">Transferase</keyword>
<dbReference type="PROSITE" id="PS00816">
    <property type="entry name" value="AIPM_HOMOCIT_SYNTH_2"/>
    <property type="match status" value="1"/>
</dbReference>
<comment type="caution">
    <text evidence="10">The sequence shown here is derived from an EMBL/GenBank/DDBJ whole genome shotgun (WGS) entry which is preliminary data.</text>
</comment>
<dbReference type="NCBIfam" id="TIGR00977">
    <property type="entry name" value="citramal_synth"/>
    <property type="match status" value="1"/>
</dbReference>
<dbReference type="RefSeq" id="WP_262431648.1">
    <property type="nucleotide sequence ID" value="NZ_JACRTE010000004.1"/>
</dbReference>
<comment type="similarity">
    <text evidence="2">Belongs to the alpha-IPM synthase/homocitrate synthase family.</text>
</comment>
<dbReference type="InterPro" id="IPR002034">
    <property type="entry name" value="AIPM/Hcit_synth_CS"/>
</dbReference>
<reference evidence="10" key="1">
    <citation type="submission" date="2020-08" db="EMBL/GenBank/DDBJ databases">
        <title>Genome public.</title>
        <authorList>
            <person name="Liu C."/>
            <person name="Sun Q."/>
        </authorList>
    </citation>
    <scope>NUCLEOTIDE SEQUENCE</scope>
    <source>
        <strain evidence="10">NSJ-50</strain>
    </source>
</reference>
<evidence type="ECO:0000313" key="11">
    <source>
        <dbReference type="Proteomes" id="UP000647416"/>
    </source>
</evidence>
<accession>A0A926IMJ2</accession>
<keyword evidence="11" id="KW-1185">Reference proteome</keyword>
<dbReference type="Pfam" id="PF22617">
    <property type="entry name" value="HCS_D2"/>
    <property type="match status" value="1"/>
</dbReference>
<dbReference type="SUPFAM" id="SSF51569">
    <property type="entry name" value="Aldolase"/>
    <property type="match status" value="1"/>
</dbReference>
<evidence type="ECO:0000256" key="6">
    <source>
        <dbReference type="ARBA" id="ARBA00023304"/>
    </source>
</evidence>
<dbReference type="GO" id="GO:0009098">
    <property type="term" value="P:L-leucine biosynthetic process"/>
    <property type="evidence" value="ECO:0007669"/>
    <property type="project" value="InterPro"/>
</dbReference>
<dbReference type="Gene3D" id="1.10.238.260">
    <property type="match status" value="1"/>
</dbReference>
<comment type="catalytic activity">
    <reaction evidence="7">
        <text>pyruvate + acetyl-CoA + H2O = (3R)-citramalate + CoA + H(+)</text>
        <dbReference type="Rhea" id="RHEA:19045"/>
        <dbReference type="ChEBI" id="CHEBI:15361"/>
        <dbReference type="ChEBI" id="CHEBI:15377"/>
        <dbReference type="ChEBI" id="CHEBI:15378"/>
        <dbReference type="ChEBI" id="CHEBI:30934"/>
        <dbReference type="ChEBI" id="CHEBI:57287"/>
        <dbReference type="ChEBI" id="CHEBI:57288"/>
        <dbReference type="EC" id="2.3.3.21"/>
    </reaction>
</comment>
<protein>
    <recommendedName>
        <fullName evidence="8">Citramalate synthase</fullName>
        <ecNumber evidence="8">2.3.3.21</ecNumber>
    </recommendedName>
</protein>
<evidence type="ECO:0000256" key="7">
    <source>
        <dbReference type="ARBA" id="ARBA00048263"/>
    </source>
</evidence>
<organism evidence="10 11">
    <name type="scientific">Qingrenia yutianensis</name>
    <dbReference type="NCBI Taxonomy" id="2763676"/>
    <lineage>
        <taxon>Bacteria</taxon>
        <taxon>Bacillati</taxon>
        <taxon>Bacillota</taxon>
        <taxon>Clostridia</taxon>
        <taxon>Eubacteriales</taxon>
        <taxon>Oscillospiraceae</taxon>
        <taxon>Qingrenia</taxon>
    </lineage>
</organism>
<evidence type="ECO:0000256" key="4">
    <source>
        <dbReference type="ARBA" id="ARBA00022624"/>
    </source>
</evidence>
<dbReference type="InterPro" id="IPR013785">
    <property type="entry name" value="Aldolase_TIM"/>
</dbReference>
<dbReference type="Pfam" id="PF08502">
    <property type="entry name" value="LeuA_dimer"/>
    <property type="match status" value="1"/>
</dbReference>
<evidence type="ECO:0000256" key="2">
    <source>
        <dbReference type="ARBA" id="ARBA00006154"/>
    </source>
</evidence>
<dbReference type="Pfam" id="PF00682">
    <property type="entry name" value="HMGL-like"/>
    <property type="match status" value="1"/>
</dbReference>
<evidence type="ECO:0000256" key="5">
    <source>
        <dbReference type="ARBA" id="ARBA00022679"/>
    </source>
</evidence>
<evidence type="ECO:0000256" key="8">
    <source>
        <dbReference type="NCBIfam" id="TIGR00977"/>
    </source>
</evidence>
<dbReference type="CDD" id="cd07941">
    <property type="entry name" value="DRE_TIM_LeuA3"/>
    <property type="match status" value="1"/>
</dbReference>
<dbReference type="GO" id="GO:0009097">
    <property type="term" value="P:isoleucine biosynthetic process"/>
    <property type="evidence" value="ECO:0007669"/>
    <property type="project" value="UniProtKB-UniRule"/>
</dbReference>
<dbReference type="PANTHER" id="PTHR43538">
    <property type="entry name" value="ALPHA-IPM SYNTHASE/HOMOCITRATE SYNTHASE"/>
    <property type="match status" value="1"/>
</dbReference>
<dbReference type="PANTHER" id="PTHR43538:SF1">
    <property type="entry name" value="(R)-CITRAMALATE SYNTHASE"/>
    <property type="match status" value="1"/>
</dbReference>
<dbReference type="EMBL" id="JACRTE010000004">
    <property type="protein sequence ID" value="MBC8596097.1"/>
    <property type="molecule type" value="Genomic_DNA"/>
</dbReference>
<dbReference type="InterPro" id="IPR005675">
    <property type="entry name" value="Citramal_synthase"/>
</dbReference>
<dbReference type="Gene3D" id="3.20.20.70">
    <property type="entry name" value="Aldolase class I"/>
    <property type="match status" value="1"/>
</dbReference>
<dbReference type="SMART" id="SM00917">
    <property type="entry name" value="LeuA_dimer"/>
    <property type="match status" value="1"/>
</dbReference>
<dbReference type="GO" id="GO:0003852">
    <property type="term" value="F:2-isopropylmalate synthase activity"/>
    <property type="evidence" value="ECO:0007669"/>
    <property type="project" value="InterPro"/>
</dbReference>
<dbReference type="InterPro" id="IPR013709">
    <property type="entry name" value="2-isopropylmalate_synth_dimer"/>
</dbReference>
<evidence type="ECO:0000313" key="10">
    <source>
        <dbReference type="EMBL" id="MBC8596097.1"/>
    </source>
</evidence>
<keyword evidence="4" id="KW-0412">Isoleucine biosynthesis</keyword>
<dbReference type="SUPFAM" id="SSF110921">
    <property type="entry name" value="2-isopropylmalate synthase LeuA, allosteric (dimerisation) domain"/>
    <property type="match status" value="1"/>
</dbReference>
<dbReference type="InterPro" id="IPR054691">
    <property type="entry name" value="LeuA/HCS_post-cat"/>
</dbReference>